<organism evidence="2 3">
    <name type="scientific">Bambusicola thoracicus</name>
    <name type="common">Chinese bamboo-partridge</name>
    <name type="synonym">Perdix thoracica</name>
    <dbReference type="NCBI Taxonomy" id="9083"/>
    <lineage>
        <taxon>Eukaryota</taxon>
        <taxon>Metazoa</taxon>
        <taxon>Chordata</taxon>
        <taxon>Craniata</taxon>
        <taxon>Vertebrata</taxon>
        <taxon>Euteleostomi</taxon>
        <taxon>Archelosauria</taxon>
        <taxon>Archosauria</taxon>
        <taxon>Dinosauria</taxon>
        <taxon>Saurischia</taxon>
        <taxon>Theropoda</taxon>
        <taxon>Coelurosauria</taxon>
        <taxon>Aves</taxon>
        <taxon>Neognathae</taxon>
        <taxon>Galloanserae</taxon>
        <taxon>Galliformes</taxon>
        <taxon>Phasianidae</taxon>
        <taxon>Perdicinae</taxon>
        <taxon>Bambusicola</taxon>
    </lineage>
</organism>
<feature type="non-terminal residue" evidence="2">
    <location>
        <position position="1"/>
    </location>
</feature>
<dbReference type="Pfam" id="PF00094">
    <property type="entry name" value="VWD"/>
    <property type="match status" value="1"/>
</dbReference>
<keyword evidence="3" id="KW-1185">Reference proteome</keyword>
<accession>A0A2P4S4H2</accession>
<protein>
    <recommendedName>
        <fullName evidence="1">VWFD domain-containing protein</fullName>
    </recommendedName>
</protein>
<dbReference type="InterPro" id="IPR052749">
    <property type="entry name" value="Alpha-tectorin"/>
</dbReference>
<evidence type="ECO:0000313" key="2">
    <source>
        <dbReference type="EMBL" id="POI19001.1"/>
    </source>
</evidence>
<feature type="domain" description="VWFD" evidence="1">
    <location>
        <begin position="28"/>
        <end position="132"/>
    </location>
</feature>
<dbReference type="OrthoDB" id="5945029at2759"/>
<name>A0A2P4S4H2_BAMTH</name>
<sequence length="132" mass="15031">PCKALGCRPRERCKLEDGQARCVPSLVASCWAWGDPHYRTFDKRDFDFEGTCTYTMAQFCGNDPTLAPFKVEGKNQIRNGVKSISYISLANIEVYGHRVSIHWREVGKVRVSWAEFGSKAAKIWAKMGRVWV</sequence>
<gene>
    <name evidence="2" type="ORF">CIB84_017255</name>
</gene>
<evidence type="ECO:0000259" key="1">
    <source>
        <dbReference type="PROSITE" id="PS51233"/>
    </source>
</evidence>
<proteinExistence type="predicted"/>
<dbReference type="AlphaFoldDB" id="A0A2P4S4H2"/>
<dbReference type="Proteomes" id="UP000237246">
    <property type="component" value="Unassembled WGS sequence"/>
</dbReference>
<reference evidence="2 3" key="1">
    <citation type="submission" date="2018-01" db="EMBL/GenBank/DDBJ databases">
        <title>Comparison of the Chinese Bamboo Partridge and Red Junglefowl genome sequences highlights the importance of demography in genome evolution.</title>
        <authorList>
            <person name="Tiley G.P."/>
            <person name="Kimball R.T."/>
            <person name="Braun E.L."/>
            <person name="Burleigh J.G."/>
        </authorList>
    </citation>
    <scope>NUCLEOTIDE SEQUENCE [LARGE SCALE GENOMIC DNA]</scope>
    <source>
        <strain evidence="2">RTK389</strain>
        <tissue evidence="2">Blood</tissue>
    </source>
</reference>
<evidence type="ECO:0000313" key="3">
    <source>
        <dbReference type="Proteomes" id="UP000237246"/>
    </source>
</evidence>
<dbReference type="PROSITE" id="PS51233">
    <property type="entry name" value="VWFD"/>
    <property type="match status" value="1"/>
</dbReference>
<dbReference type="InterPro" id="IPR001846">
    <property type="entry name" value="VWF_type-D"/>
</dbReference>
<dbReference type="EMBL" id="PPHD01111836">
    <property type="protein sequence ID" value="POI19001.1"/>
    <property type="molecule type" value="Genomic_DNA"/>
</dbReference>
<dbReference type="PANTHER" id="PTHR46160">
    <property type="entry name" value="ALPHA-TECTORIN-RELATED"/>
    <property type="match status" value="1"/>
</dbReference>
<comment type="caution">
    <text evidence="2">The sequence shown here is derived from an EMBL/GenBank/DDBJ whole genome shotgun (WGS) entry which is preliminary data.</text>
</comment>
<dbReference type="PANTHER" id="PTHR46160:SF8">
    <property type="entry name" value="VWFD DOMAIN-CONTAINING PROTEIN"/>
    <property type="match status" value="1"/>
</dbReference>